<dbReference type="GO" id="GO:0006269">
    <property type="term" value="P:DNA replication, synthesis of primer"/>
    <property type="evidence" value="ECO:0007669"/>
    <property type="project" value="UniProtKB-KW"/>
</dbReference>
<comment type="similarity">
    <text evidence="1">Belongs to the helicase family. DnaB subfamily.</text>
</comment>
<keyword evidence="3" id="KW-0235">DNA replication</keyword>
<dbReference type="OrthoDB" id="9773982at2"/>
<feature type="domain" description="SF4 helicase" evidence="12">
    <location>
        <begin position="193"/>
        <end position="470"/>
    </location>
</feature>
<name>A0A4R8I6G8_9FLAO</name>
<keyword evidence="4" id="KW-0547">Nucleotide-binding</keyword>
<dbReference type="PROSITE" id="PS51199">
    <property type="entry name" value="SF4_HELICASE"/>
    <property type="match status" value="1"/>
</dbReference>
<dbReference type="PANTHER" id="PTHR30153:SF2">
    <property type="entry name" value="REPLICATIVE DNA HELICASE"/>
    <property type="match status" value="1"/>
</dbReference>
<dbReference type="PANTHER" id="PTHR30153">
    <property type="entry name" value="REPLICATIVE DNA HELICASE DNAB"/>
    <property type="match status" value="1"/>
</dbReference>
<sequence length="502" mass="57790">MYPDKNNFKKEKDHVRELSISDGKMPPSAVEFEKIIIGTLLVDLKAYDMVIKRFGKNEDVFYDPRHQQIFKSIKRIKEKDSPIDLMTVIQELKRTEKLSIAGGDNYIIDLSMGVSSSAHLEHHCMVVLEKYLLRKVINISMQMINEAYSETTDMFELFAKLQNAVHDIEEEIASQQETATAQQLFVQVLEQQKEKTIPGVPCKNRDIQMRMNGWRNGSLVVIGARPAMGKTAFVLDEALGIAKKGDPVAFVSFEMSALELQERQMANELEISGNKFRDRNLTDYDWQRISECSTFENLPLYIIEGKSVGFDLYRTMAKLRLLKKEKGLKMIIWDYIQLTEVSGLDKGKNREQIISTISRKMKQLAQELDLPIVALSQLSRSVESRPGKRPMLSDLRESGAIEQDADVVGFLFRPEYYKIEKWDNDPEGAETDTKGQVELMIEKFRGGSVFTERMKFRGDYQKFFPIETDFDYQNPVPLGNLKDAFGEIKTENKIEEDDDFKF</sequence>
<comment type="caution">
    <text evidence="13">The sequence shown here is derived from an EMBL/GenBank/DDBJ whole genome shotgun (WGS) entry which is preliminary data.</text>
</comment>
<evidence type="ECO:0000313" key="14">
    <source>
        <dbReference type="Proteomes" id="UP000295313"/>
    </source>
</evidence>
<keyword evidence="5" id="KW-0378">Hydrolase</keyword>
<proteinExistence type="inferred from homology"/>
<dbReference type="GO" id="GO:0005524">
    <property type="term" value="F:ATP binding"/>
    <property type="evidence" value="ECO:0007669"/>
    <property type="project" value="UniProtKB-KW"/>
</dbReference>
<dbReference type="Gene3D" id="3.40.50.300">
    <property type="entry name" value="P-loop containing nucleotide triphosphate hydrolases"/>
    <property type="match status" value="1"/>
</dbReference>
<dbReference type="CDD" id="cd00984">
    <property type="entry name" value="DnaB_C"/>
    <property type="match status" value="1"/>
</dbReference>
<evidence type="ECO:0000256" key="5">
    <source>
        <dbReference type="ARBA" id="ARBA00022801"/>
    </source>
</evidence>
<dbReference type="InterPro" id="IPR027417">
    <property type="entry name" value="P-loop_NTPase"/>
</dbReference>
<keyword evidence="2" id="KW-0639">Primosome</keyword>
<evidence type="ECO:0000259" key="12">
    <source>
        <dbReference type="PROSITE" id="PS51199"/>
    </source>
</evidence>
<evidence type="ECO:0000256" key="6">
    <source>
        <dbReference type="ARBA" id="ARBA00022806"/>
    </source>
</evidence>
<evidence type="ECO:0000256" key="4">
    <source>
        <dbReference type="ARBA" id="ARBA00022741"/>
    </source>
</evidence>
<dbReference type="SUPFAM" id="SSF52540">
    <property type="entry name" value="P-loop containing nucleoside triphosphate hydrolases"/>
    <property type="match status" value="1"/>
</dbReference>
<evidence type="ECO:0000313" key="13">
    <source>
        <dbReference type="EMBL" id="TDX83955.1"/>
    </source>
</evidence>
<reference evidence="13 14" key="1">
    <citation type="submission" date="2019-03" db="EMBL/GenBank/DDBJ databases">
        <title>Genomic Encyclopedia of Type Strains, Phase III (KMG-III): the genomes of soil and plant-associated and newly described type strains.</title>
        <authorList>
            <person name="Whitman W."/>
        </authorList>
    </citation>
    <scope>NUCLEOTIDE SEQUENCE [LARGE SCALE GENOMIC DNA]</scope>
    <source>
        <strain evidence="13 14">CGMCC 1.12802</strain>
    </source>
</reference>
<evidence type="ECO:0000256" key="7">
    <source>
        <dbReference type="ARBA" id="ARBA00022840"/>
    </source>
</evidence>
<keyword evidence="8" id="KW-0238">DNA-binding</keyword>
<dbReference type="GO" id="GO:0043139">
    <property type="term" value="F:5'-3' DNA helicase activity"/>
    <property type="evidence" value="ECO:0007669"/>
    <property type="project" value="UniProtKB-EC"/>
</dbReference>
<dbReference type="Gene3D" id="1.10.860.10">
    <property type="entry name" value="DNAb Helicase, Chain A"/>
    <property type="match status" value="1"/>
</dbReference>
<dbReference type="EC" id="5.6.2.3" evidence="10"/>
<dbReference type="Pfam" id="PF03796">
    <property type="entry name" value="DnaB_C"/>
    <property type="match status" value="1"/>
</dbReference>
<comment type="catalytic activity">
    <reaction evidence="11">
        <text>ATP + H2O = ADP + phosphate + H(+)</text>
        <dbReference type="Rhea" id="RHEA:13065"/>
        <dbReference type="ChEBI" id="CHEBI:15377"/>
        <dbReference type="ChEBI" id="CHEBI:15378"/>
        <dbReference type="ChEBI" id="CHEBI:30616"/>
        <dbReference type="ChEBI" id="CHEBI:43474"/>
        <dbReference type="ChEBI" id="CHEBI:456216"/>
        <dbReference type="EC" id="5.6.2.3"/>
    </reaction>
</comment>
<evidence type="ECO:0000256" key="9">
    <source>
        <dbReference type="ARBA" id="ARBA00023235"/>
    </source>
</evidence>
<organism evidence="13 14">
    <name type="scientific">Epilithonimonas xixisoli</name>
    <dbReference type="NCBI Taxonomy" id="1476462"/>
    <lineage>
        <taxon>Bacteria</taxon>
        <taxon>Pseudomonadati</taxon>
        <taxon>Bacteroidota</taxon>
        <taxon>Flavobacteriia</taxon>
        <taxon>Flavobacteriales</taxon>
        <taxon>Weeksellaceae</taxon>
        <taxon>Chryseobacterium group</taxon>
        <taxon>Epilithonimonas</taxon>
    </lineage>
</organism>
<dbReference type="InterPro" id="IPR036185">
    <property type="entry name" value="DNA_heli_DnaB-like_N_sf"/>
</dbReference>
<dbReference type="GO" id="GO:1990077">
    <property type="term" value="C:primosome complex"/>
    <property type="evidence" value="ECO:0007669"/>
    <property type="project" value="UniProtKB-KW"/>
</dbReference>
<dbReference type="GO" id="GO:0005829">
    <property type="term" value="C:cytosol"/>
    <property type="evidence" value="ECO:0007669"/>
    <property type="project" value="TreeGrafter"/>
</dbReference>
<evidence type="ECO:0000256" key="3">
    <source>
        <dbReference type="ARBA" id="ARBA00022705"/>
    </source>
</evidence>
<dbReference type="InterPro" id="IPR007693">
    <property type="entry name" value="DNA_helicase_DnaB-like_N"/>
</dbReference>
<evidence type="ECO:0000256" key="2">
    <source>
        <dbReference type="ARBA" id="ARBA00022515"/>
    </source>
</evidence>
<accession>A0A4R8I6G8</accession>
<protein>
    <recommendedName>
        <fullName evidence="10">DNA 5'-3' helicase</fullName>
        <ecNumber evidence="10">5.6.2.3</ecNumber>
    </recommendedName>
</protein>
<dbReference type="GO" id="GO:0003677">
    <property type="term" value="F:DNA binding"/>
    <property type="evidence" value="ECO:0007669"/>
    <property type="project" value="UniProtKB-KW"/>
</dbReference>
<dbReference type="InterPro" id="IPR007694">
    <property type="entry name" value="DNA_helicase_DnaB-like_C"/>
</dbReference>
<keyword evidence="9" id="KW-0413">Isomerase</keyword>
<keyword evidence="7" id="KW-0067">ATP-binding</keyword>
<evidence type="ECO:0000256" key="11">
    <source>
        <dbReference type="ARBA" id="ARBA00048954"/>
    </source>
</evidence>
<keyword evidence="6 13" id="KW-0347">Helicase</keyword>
<dbReference type="GO" id="GO:0016787">
    <property type="term" value="F:hydrolase activity"/>
    <property type="evidence" value="ECO:0007669"/>
    <property type="project" value="UniProtKB-KW"/>
</dbReference>
<dbReference type="SUPFAM" id="SSF48024">
    <property type="entry name" value="N-terminal domain of DnaB helicase"/>
    <property type="match status" value="1"/>
</dbReference>
<dbReference type="RefSeq" id="WP_133944008.1">
    <property type="nucleotide sequence ID" value="NZ_SOEO01000002.1"/>
</dbReference>
<evidence type="ECO:0000256" key="10">
    <source>
        <dbReference type="ARBA" id="ARBA00044969"/>
    </source>
</evidence>
<dbReference type="EMBL" id="SOEO01000002">
    <property type="protein sequence ID" value="TDX83955.1"/>
    <property type="molecule type" value="Genomic_DNA"/>
</dbReference>
<dbReference type="Proteomes" id="UP000295313">
    <property type="component" value="Unassembled WGS sequence"/>
</dbReference>
<gene>
    <name evidence="13" type="ORF">B0I22_1543</name>
</gene>
<evidence type="ECO:0000256" key="1">
    <source>
        <dbReference type="ARBA" id="ARBA00008428"/>
    </source>
</evidence>
<dbReference type="Pfam" id="PF00772">
    <property type="entry name" value="DnaB"/>
    <property type="match status" value="1"/>
</dbReference>
<dbReference type="InterPro" id="IPR016136">
    <property type="entry name" value="DNA_helicase_N/primase_C"/>
</dbReference>
<keyword evidence="14" id="KW-1185">Reference proteome</keyword>
<dbReference type="AlphaFoldDB" id="A0A4R8I6G8"/>
<evidence type="ECO:0000256" key="8">
    <source>
        <dbReference type="ARBA" id="ARBA00023125"/>
    </source>
</evidence>